<proteinExistence type="predicted"/>
<gene>
    <name evidence="2" type="ORF">HDC14221</name>
</gene>
<dbReference type="AlphaFoldDB" id="Q6IJU3"/>
<feature type="region of interest" description="Disordered" evidence="1">
    <location>
        <begin position="20"/>
        <end position="53"/>
    </location>
</feature>
<evidence type="ECO:0000256" key="1">
    <source>
        <dbReference type="SAM" id="MobiDB-lite"/>
    </source>
</evidence>
<protein>
    <submittedName>
        <fullName evidence="2">HDC14221</fullName>
    </submittedName>
</protein>
<sequence length="108" mass="12589">MGFQALRWAVRAATIEQLQQHEQQQQQQQQQHAATTRSNYMQQQQQQPSSARAANKNQLQLYLRLVNHVSPPEKLLQLMLLMLLLPHFARCCLCSAWWPLLSGNPDWV</sequence>
<organism evidence="2">
    <name type="scientific">Drosophila melanogaster</name>
    <name type="common">Fruit fly</name>
    <dbReference type="NCBI Taxonomy" id="7227"/>
    <lineage>
        <taxon>Eukaryota</taxon>
        <taxon>Metazoa</taxon>
        <taxon>Ecdysozoa</taxon>
        <taxon>Arthropoda</taxon>
        <taxon>Hexapoda</taxon>
        <taxon>Insecta</taxon>
        <taxon>Pterygota</taxon>
        <taxon>Neoptera</taxon>
        <taxon>Endopterygota</taxon>
        <taxon>Diptera</taxon>
        <taxon>Brachycera</taxon>
        <taxon>Muscomorpha</taxon>
        <taxon>Ephydroidea</taxon>
        <taxon>Drosophilidae</taxon>
        <taxon>Drosophila</taxon>
        <taxon>Sophophora</taxon>
    </lineage>
</organism>
<evidence type="ECO:0000313" key="2">
    <source>
        <dbReference type="EMBL" id="DAA04129.1"/>
    </source>
</evidence>
<name>Q6IJU3_DROME</name>
<reference evidence="2" key="1">
    <citation type="journal article" date="2003" name="Genome Biol.">
        <title>An integrated gene annotation and transcriptional profiling approach towards the full gene content of the Drosophila genome.</title>
        <authorList>
            <person name="Hild M."/>
            <person name="Beckmann B."/>
            <person name="Haas S.A."/>
            <person name="Koch B."/>
            <person name="Solovyev V."/>
            <person name="Busold C."/>
            <person name="Fellenberg K."/>
            <person name="Boutros M."/>
            <person name="Vingron M."/>
            <person name="Sauer F."/>
            <person name="Hoheisel J.D."/>
            <person name="Paro R."/>
        </authorList>
    </citation>
    <scope>NUCLEOTIDE SEQUENCE</scope>
</reference>
<accession>Q6IJU3</accession>
<dbReference type="EMBL" id="BK002623">
    <property type="protein sequence ID" value="DAA04129.1"/>
    <property type="molecule type" value="Genomic_DNA"/>
</dbReference>
<feature type="compositionally biased region" description="Low complexity" evidence="1">
    <location>
        <begin position="20"/>
        <end position="32"/>
    </location>
</feature>